<comment type="caution">
    <text evidence="1">The sequence shown here is derived from an EMBL/GenBank/DDBJ whole genome shotgun (WGS) entry which is preliminary data.</text>
</comment>
<proteinExistence type="predicted"/>
<name>A0ACA9Y3E3_9ASCO</name>
<keyword evidence="2" id="KW-1185">Reference proteome</keyword>
<accession>A0ACA9Y3E3</accession>
<dbReference type="Proteomes" id="UP001152531">
    <property type="component" value="Unassembled WGS sequence"/>
</dbReference>
<evidence type="ECO:0000313" key="1">
    <source>
        <dbReference type="EMBL" id="CAH6719159.1"/>
    </source>
</evidence>
<dbReference type="EMBL" id="CALSDN010000002">
    <property type="protein sequence ID" value="CAH6719159.1"/>
    <property type="molecule type" value="Genomic_DNA"/>
</dbReference>
<organism evidence="1 2">
    <name type="scientific">[Candida] jaroonii</name>
    <dbReference type="NCBI Taxonomy" id="467808"/>
    <lineage>
        <taxon>Eukaryota</taxon>
        <taxon>Fungi</taxon>
        <taxon>Dikarya</taxon>
        <taxon>Ascomycota</taxon>
        <taxon>Saccharomycotina</taxon>
        <taxon>Pichiomycetes</taxon>
        <taxon>Debaryomycetaceae</taxon>
        <taxon>Yamadazyma</taxon>
    </lineage>
</organism>
<reference evidence="1" key="1">
    <citation type="submission" date="2022-06" db="EMBL/GenBank/DDBJ databases">
        <authorList>
            <person name="Legras J.-L."/>
            <person name="Devillers H."/>
            <person name="Grondin C."/>
        </authorList>
    </citation>
    <scope>NUCLEOTIDE SEQUENCE</scope>
    <source>
        <strain evidence="1">CLIB 1444</strain>
    </source>
</reference>
<evidence type="ECO:0000313" key="2">
    <source>
        <dbReference type="Proteomes" id="UP001152531"/>
    </source>
</evidence>
<protein>
    <submittedName>
        <fullName evidence="1">Uncharacterized protein</fullName>
    </submittedName>
</protein>
<sequence length="1231" mass="138104">MDSSSKKRNRIPSSCSICRKRKSKCDRVKPVCGSCKKKSIAHLCYYETEKSNESYQPGFNQSPQYQSPTIQHPNQMNMEMQGHGHMNQGPMSQGPPPQGGQVPVQVHGQVPGQIPGQMPGPGQMPAPGQGGYPMGDPNVHMVPVNYTNGHNYGEYYPVQPPDNFEYDNNGMPIIRHGSNPPPPPPAVHHPPQPLQSQHLPPASLQSPQQAQPSPNNQPPPPPASINIPGIPIQPRGVSPMPPPPHTFNHRQPNGPIPPPPNGPPTPNNISMQTPSALNDNTYSSNASSATSSVKLPPIKNIPSSTNSLDTSPRSGSEQLITVPIGPTSSLKINPQDEVTDFFSNASTPLSLEGSYLQTHGFSSYVGLTKSDKYVKFLRDFAVHLITNGEITQFASTTPKRKAGESIAPSPKKVKPEIVESTTKNDAGIKDNTTNSVVKDETNEGLQNNDGGDDDEANDDEGNDDDIADEEDEKARDDAAVLAIVNNNLGNSKKSDSLAILPGLKTLYSGKSNRKEYYKLVEQAILKVLPSKNQVSMLFQRYYKWVNPFIPIVNENTMRNDFCQLVDRFPSSSSEKYQSLNIKNDKHLSIMALMLLMCRLGYMSFIHNQSVNNQYNDKEASIIQECKKVPYQLFNDVVNLCIPDENTSYRSTLRNIQTLCLLYFYREVSPNDCLGVGSADSQILFGSIVQQALSMGLNRDPLKYIDHETINSNKDLIETWRNLWFHISNLDASQSIHRMSTLCIYNGNISDNKLPNVHIKNEDLKQLNLTINEVSKIYRRISLIINDFSKNPKIVDILKETNTLEHIFFNYFGKDFFSDSICIPAIDQNFEPGSIEHDRSFIKVMKFLIFMQVRTDLSSIYYVISMHYESNSEKYSQESMSSGVELFKIHFKSVVQLSYIMSYVFDNTVELFGRNYDYILTAHMERFMIKTHSFLTSFFIRLIAQKQLLTIKQLTNPEESSAIRLEAFDRTFNMVLMESEYFVGNFRTLSLRYLNSYKIYVLTYYVLKQCMENPEIFFQYSMNDTSIFEDGSSVLDYFTAEEMNYLTRLMEELRYIKNIQAMQKRQNLSSVSSAKSSNHGSPEMNRTNSNLPQHHPKKPNVDPSSVAPSISSSIPNSTNNSLADNEEFANPARQFASAMFRPGGKFESDLLPSSGSSNASITNEINHLNNKTSDFSKEMKDPIMEPAQDPMSLLLSNLAGLNNLAGSDDIRTDDFMKLFELYGEGANDSNLE</sequence>
<gene>
    <name evidence="1" type="ORF">CLIB1444_02S02256</name>
</gene>